<organism evidence="17">
    <name type="scientific">Medioppia subpectinata</name>
    <dbReference type="NCBI Taxonomy" id="1979941"/>
    <lineage>
        <taxon>Eukaryota</taxon>
        <taxon>Metazoa</taxon>
        <taxon>Ecdysozoa</taxon>
        <taxon>Arthropoda</taxon>
        <taxon>Chelicerata</taxon>
        <taxon>Arachnida</taxon>
        <taxon>Acari</taxon>
        <taxon>Acariformes</taxon>
        <taxon>Sarcoptiformes</taxon>
        <taxon>Oribatida</taxon>
        <taxon>Brachypylina</taxon>
        <taxon>Oppioidea</taxon>
        <taxon>Oppiidae</taxon>
        <taxon>Medioppia</taxon>
    </lineage>
</organism>
<dbReference type="GO" id="GO:0004517">
    <property type="term" value="F:nitric-oxide synthase activity"/>
    <property type="evidence" value="ECO:0007669"/>
    <property type="project" value="UniProtKB-EC"/>
</dbReference>
<dbReference type="InterPro" id="IPR050607">
    <property type="entry name" value="NOS"/>
</dbReference>
<evidence type="ECO:0000256" key="1">
    <source>
        <dbReference type="ARBA" id="ARBA00001917"/>
    </source>
</evidence>
<evidence type="ECO:0000256" key="6">
    <source>
        <dbReference type="ARBA" id="ARBA00022617"/>
    </source>
</evidence>
<evidence type="ECO:0000256" key="3">
    <source>
        <dbReference type="ARBA" id="ARBA00001974"/>
    </source>
</evidence>
<dbReference type="GO" id="GO:0006809">
    <property type="term" value="P:nitric oxide biosynthetic process"/>
    <property type="evidence" value="ECO:0007669"/>
    <property type="project" value="InterPro"/>
</dbReference>
<dbReference type="PROSITE" id="PS51384">
    <property type="entry name" value="FAD_FR"/>
    <property type="match status" value="1"/>
</dbReference>
<keyword evidence="8" id="KW-0288">FMN</keyword>
<proteinExistence type="inferred from homology"/>
<dbReference type="Gene3D" id="2.40.30.10">
    <property type="entry name" value="Translation factors"/>
    <property type="match status" value="1"/>
</dbReference>
<evidence type="ECO:0000256" key="9">
    <source>
        <dbReference type="ARBA" id="ARBA00022723"/>
    </source>
</evidence>
<dbReference type="SUPFAM" id="SSF52218">
    <property type="entry name" value="Flavoproteins"/>
    <property type="match status" value="2"/>
</dbReference>
<comment type="cofactor">
    <cofactor evidence="2">
        <name>heme b</name>
        <dbReference type="ChEBI" id="CHEBI:60344"/>
    </cofactor>
</comment>
<dbReference type="AlphaFoldDB" id="A0A7R9KIP2"/>
<dbReference type="GO" id="GO:0005516">
    <property type="term" value="F:calmodulin binding"/>
    <property type="evidence" value="ECO:0007669"/>
    <property type="project" value="UniProtKB-KW"/>
</dbReference>
<comment type="cofactor">
    <cofactor evidence="3">
        <name>FAD</name>
        <dbReference type="ChEBI" id="CHEBI:57692"/>
    </cofactor>
</comment>
<dbReference type="Gene3D" id="3.40.50.80">
    <property type="entry name" value="Nucleotide-binding domain of ferredoxin-NADP reductase (FNR) module"/>
    <property type="match status" value="1"/>
</dbReference>
<keyword evidence="12" id="KW-0112">Calmodulin-binding</keyword>
<dbReference type="EC" id="1.14.13.39" evidence="5"/>
<feature type="domain" description="Flavodoxin-like" evidence="15">
    <location>
        <begin position="1"/>
        <end position="151"/>
    </location>
</feature>
<evidence type="ECO:0000256" key="2">
    <source>
        <dbReference type="ARBA" id="ARBA00001970"/>
    </source>
</evidence>
<dbReference type="InterPro" id="IPR008254">
    <property type="entry name" value="Flavodoxin/NO_synth"/>
</dbReference>
<dbReference type="Proteomes" id="UP000759131">
    <property type="component" value="Unassembled WGS sequence"/>
</dbReference>
<dbReference type="Pfam" id="PF00175">
    <property type="entry name" value="NAD_binding_1"/>
    <property type="match status" value="1"/>
</dbReference>
<dbReference type="Pfam" id="PF00258">
    <property type="entry name" value="Flavodoxin_1"/>
    <property type="match status" value="1"/>
</dbReference>
<dbReference type="SUPFAM" id="SSF56512">
    <property type="entry name" value="Nitric oxide (NO) synthase oxygenase domain"/>
    <property type="match status" value="1"/>
</dbReference>
<dbReference type="EMBL" id="CAJPIZ010001201">
    <property type="protein sequence ID" value="CAG2103052.1"/>
    <property type="molecule type" value="Genomic_DNA"/>
</dbReference>
<evidence type="ECO:0000256" key="12">
    <source>
        <dbReference type="ARBA" id="ARBA00022860"/>
    </source>
</evidence>
<keyword evidence="13" id="KW-0560">Oxidoreductase</keyword>
<evidence type="ECO:0000256" key="11">
    <source>
        <dbReference type="ARBA" id="ARBA00022857"/>
    </source>
</evidence>
<feature type="non-terminal residue" evidence="17">
    <location>
        <position position="1000"/>
    </location>
</feature>
<dbReference type="InterPro" id="IPR004030">
    <property type="entry name" value="NOS_N"/>
</dbReference>
<dbReference type="InterPro" id="IPR039261">
    <property type="entry name" value="FNR_nucleotide-bd"/>
</dbReference>
<dbReference type="InterPro" id="IPR036119">
    <property type="entry name" value="NOS_N_sf"/>
</dbReference>
<dbReference type="SUPFAM" id="SSF52343">
    <property type="entry name" value="Ferredoxin reductase-like, C-terminal NADP-linked domain"/>
    <property type="match status" value="1"/>
</dbReference>
<dbReference type="GO" id="GO:0046872">
    <property type="term" value="F:metal ion binding"/>
    <property type="evidence" value="ECO:0007669"/>
    <property type="project" value="UniProtKB-KW"/>
</dbReference>
<evidence type="ECO:0000256" key="7">
    <source>
        <dbReference type="ARBA" id="ARBA00022630"/>
    </source>
</evidence>
<dbReference type="InterPro" id="IPR001709">
    <property type="entry name" value="Flavoprot_Pyr_Nucl_cyt_Rdtase"/>
</dbReference>
<keyword evidence="10" id="KW-0274">FAD</keyword>
<dbReference type="InterPro" id="IPR023173">
    <property type="entry name" value="NADPH_Cyt_P450_Rdtase_alpha"/>
</dbReference>
<gene>
    <name evidence="17" type="ORF">OSB1V03_LOCUS3085</name>
</gene>
<evidence type="ECO:0000256" key="10">
    <source>
        <dbReference type="ARBA" id="ARBA00022827"/>
    </source>
</evidence>
<keyword evidence="18" id="KW-1185">Reference proteome</keyword>
<keyword evidence="7" id="KW-0285">Flavoprotein</keyword>
<dbReference type="PANTHER" id="PTHR43410:SF1">
    <property type="entry name" value="NITRIC OXIDE SYNTHASE"/>
    <property type="match status" value="1"/>
</dbReference>
<evidence type="ECO:0000259" key="15">
    <source>
        <dbReference type="PROSITE" id="PS50902"/>
    </source>
</evidence>
<evidence type="ECO:0000313" key="17">
    <source>
        <dbReference type="EMBL" id="CAD7622622.1"/>
    </source>
</evidence>
<evidence type="ECO:0000259" key="16">
    <source>
        <dbReference type="PROSITE" id="PS51384"/>
    </source>
</evidence>
<dbReference type="FunFam" id="1.20.990.10:FF:000002">
    <property type="entry name" value="Nitric oxide synthase"/>
    <property type="match status" value="1"/>
</dbReference>
<evidence type="ECO:0000256" key="5">
    <source>
        <dbReference type="ARBA" id="ARBA00012989"/>
    </source>
</evidence>
<dbReference type="InterPro" id="IPR001433">
    <property type="entry name" value="OxRdtase_FAD/NAD-bd"/>
</dbReference>
<reference evidence="17" key="1">
    <citation type="submission" date="2020-11" db="EMBL/GenBank/DDBJ databases">
        <authorList>
            <person name="Tran Van P."/>
        </authorList>
    </citation>
    <scope>NUCLEOTIDE SEQUENCE</scope>
</reference>
<keyword evidence="11" id="KW-0521">NADP</keyword>
<dbReference type="InterPro" id="IPR017927">
    <property type="entry name" value="FAD-bd_FR_type"/>
</dbReference>
<dbReference type="PROSITE" id="PS50902">
    <property type="entry name" value="FLAVODOXIN_LIKE"/>
    <property type="match status" value="2"/>
</dbReference>
<evidence type="ECO:0000256" key="8">
    <source>
        <dbReference type="ARBA" id="ARBA00022643"/>
    </source>
</evidence>
<name>A0A7R9KIP2_9ACAR</name>
<dbReference type="PRINTS" id="PR00371">
    <property type="entry name" value="FPNCR"/>
</dbReference>
<dbReference type="OrthoDB" id="1688044at2759"/>
<dbReference type="Pfam" id="PF02898">
    <property type="entry name" value="NO_synthase"/>
    <property type="match status" value="1"/>
</dbReference>
<dbReference type="Pfam" id="PF00667">
    <property type="entry name" value="FAD_binding_1"/>
    <property type="match status" value="1"/>
</dbReference>
<feature type="domain" description="Flavodoxin-like" evidence="15">
    <location>
        <begin position="971"/>
        <end position="1000"/>
    </location>
</feature>
<dbReference type="GO" id="GO:0010181">
    <property type="term" value="F:FMN binding"/>
    <property type="evidence" value="ECO:0007669"/>
    <property type="project" value="InterPro"/>
</dbReference>
<dbReference type="PANTHER" id="PTHR43410">
    <property type="entry name" value="NITRIC OXIDE SYNTHASE OXYGENASE"/>
    <property type="match status" value="1"/>
</dbReference>
<dbReference type="Gene3D" id="1.20.990.10">
    <property type="entry name" value="NADPH-cytochrome p450 Reductase, Chain A, domain 3"/>
    <property type="match status" value="1"/>
</dbReference>
<keyword evidence="14" id="KW-0408">Iron</keyword>
<evidence type="ECO:0000256" key="14">
    <source>
        <dbReference type="ARBA" id="ARBA00023004"/>
    </source>
</evidence>
<comment type="similarity">
    <text evidence="4">Belongs to the NOS family.</text>
</comment>
<dbReference type="PRINTS" id="PR00369">
    <property type="entry name" value="FLAVODOXIN"/>
</dbReference>
<evidence type="ECO:0000313" key="18">
    <source>
        <dbReference type="Proteomes" id="UP000759131"/>
    </source>
</evidence>
<sequence>MCMDSYDMSHLEHEALLLVVTSTFGNGDPPENGEVFARQLQAIKMTGETTPDIESVRHISATYLRISVDSSDVPNSGINDMDNINPIGPLSNIRFAVFGLGSSAYPNFCAFGRYLDTMLSELGGERILKVGSGDELCGQEQSFGDWASIAFEVACDVFCISDDLNLKEVMKSATLKPQIWSKDNVKLVPYYGNTIQDICKCLSKGPSRQAIEYKMMNRVPLQDGEIDGRTTVLVELEAINARQTSTFYMPGDHLGVYPENRRELVDDILAHYSDDYNVDQEYSIFVRVNQMDDKNNGTEAEKWIPNEKLAITSLREALTRYMDVTTPPTQQLLTLFAVNATNPSDKARLKQLATDSARYEEWKASCFPNLLEVLNEFRSLRLPPELILTQLPPIQSRFYSISSSPLMSSSARIDLTVAVVKYVTHSGAQHYGVCSNYLNEIKSGHSVYGFIRSAPNFRLPDDRTAPIIMVGPGSGIAPFRGFWQHRSKLIETKREDRNKLSKMTLFFGCRSPSMQLHAKEVQMMVNNGIISQSFIAYSRVSGHSKRYVQDCLKSQSQQIYHELIHERGHFFVCGDVSMAEDVCKTLKFILKDNGIDDPEIALLSLKVFDARYVTTAREMFEALCNHIKYATNKGNLRSAITIFPQRIGKREFRVWNLQLISYAGYENIETDGSGAQTPTPSSQIIGDPMNVEFTQLCERLGWKGKRTKWDVLPLVLSVPDEDPQVFTLPEELVLRVPISHPRCVYMSFHSLNTRQIPFKCFEELDIQWYALPAVSNMMFDVGGLEFPACPFSGWYMVTEIATRDLCDPQRYNILEEVAVRMGLDVRTNSSLWKDLAIVELNIAVLFSYQKANVTIVDHHTAAESFMKHLDNEQRLRGGCPADWVWVVPPISGSLTPVFHQEMLYYELKPSYEYQEPAWRTHEWHITPGAQLSRNSTNGTGTPRKLRFKEIARAVKFTSNLFGKALSKRIKATILYATETGKSELFAKRLAHIFLHAFNVS</sequence>
<dbReference type="Gene3D" id="3.90.440.10">
    <property type="entry name" value="Nitric Oxide Synthase,Heme Domain,Chain A domain 2"/>
    <property type="match status" value="1"/>
</dbReference>
<dbReference type="InterPro" id="IPR044944">
    <property type="entry name" value="NOS_dom_3"/>
</dbReference>
<accession>A0A7R9KIP2</accession>
<keyword evidence="6" id="KW-0349">Heme</keyword>
<feature type="domain" description="FAD-binding FR-type" evidence="16">
    <location>
        <begin position="208"/>
        <end position="460"/>
    </location>
</feature>
<dbReference type="InterPro" id="IPR044940">
    <property type="entry name" value="NOS_dom_2"/>
</dbReference>
<dbReference type="InterPro" id="IPR017938">
    <property type="entry name" value="Riboflavin_synthase-like_b-brl"/>
</dbReference>
<evidence type="ECO:0000256" key="4">
    <source>
        <dbReference type="ARBA" id="ARBA00006267"/>
    </source>
</evidence>
<dbReference type="InterPro" id="IPR029039">
    <property type="entry name" value="Flavoprotein-like_sf"/>
</dbReference>
<dbReference type="Gene3D" id="3.90.1230.10">
    <property type="entry name" value="Nitric Oxide Synthase, Chain A, domain 3"/>
    <property type="match status" value="1"/>
</dbReference>
<comment type="cofactor">
    <cofactor evidence="1">
        <name>FMN</name>
        <dbReference type="ChEBI" id="CHEBI:58210"/>
    </cofactor>
</comment>
<keyword evidence="9" id="KW-0479">Metal-binding</keyword>
<dbReference type="Gene3D" id="3.40.50.360">
    <property type="match status" value="2"/>
</dbReference>
<protein>
    <recommendedName>
        <fullName evidence="5">nitric-oxide synthase (NADPH)</fullName>
        <ecNumber evidence="5">1.14.13.39</ecNumber>
    </recommendedName>
</protein>
<dbReference type="SUPFAM" id="SSF63380">
    <property type="entry name" value="Riboflavin synthase domain-like"/>
    <property type="match status" value="1"/>
</dbReference>
<evidence type="ECO:0000256" key="13">
    <source>
        <dbReference type="ARBA" id="ARBA00023002"/>
    </source>
</evidence>
<dbReference type="InterPro" id="IPR001094">
    <property type="entry name" value="Flavdoxin-like"/>
</dbReference>
<dbReference type="EMBL" id="OC855776">
    <property type="protein sequence ID" value="CAD7622622.1"/>
    <property type="molecule type" value="Genomic_DNA"/>
</dbReference>
<dbReference type="InterPro" id="IPR003097">
    <property type="entry name" value="CysJ-like_FAD-binding"/>
</dbReference>